<dbReference type="EMBL" id="JAQIBC010000006">
    <property type="protein sequence ID" value="MDM5264313.1"/>
    <property type="molecule type" value="Genomic_DNA"/>
</dbReference>
<dbReference type="Proteomes" id="UP001169066">
    <property type="component" value="Unassembled WGS sequence"/>
</dbReference>
<dbReference type="SUPFAM" id="SSF55008">
    <property type="entry name" value="HMA, heavy metal-associated domain"/>
    <property type="match status" value="1"/>
</dbReference>
<evidence type="ECO:0000313" key="2">
    <source>
        <dbReference type="Proteomes" id="UP001169066"/>
    </source>
</evidence>
<evidence type="ECO:0000313" key="1">
    <source>
        <dbReference type="EMBL" id="MDM5264313.1"/>
    </source>
</evidence>
<dbReference type="InterPro" id="IPR006121">
    <property type="entry name" value="HMA_dom"/>
</dbReference>
<proteinExistence type="predicted"/>
<sequence length="92" mass="10014">MQQSFEVFNVKCGGCASTLKSKLAKEFGEIEVDLNVIPRKITLDIEDKDVDKLSQALKALGYPLASEEMSFMDSTSAKAKSFVSCAIGKMNS</sequence>
<name>A0ABT7QTA6_9BACT</name>
<gene>
    <name evidence="1" type="ORF">PF327_08915</name>
</gene>
<dbReference type="InterPro" id="IPR036163">
    <property type="entry name" value="HMA_dom_sf"/>
</dbReference>
<dbReference type="RefSeq" id="WP_008241715.1">
    <property type="nucleotide sequence ID" value="NZ_JAQIBC010000006.1"/>
</dbReference>
<accession>A0ABT7QTA6</accession>
<comment type="caution">
    <text evidence="1">The sequence shown here is derived from an EMBL/GenBank/DDBJ whole genome shotgun (WGS) entry which is preliminary data.</text>
</comment>
<dbReference type="Gene3D" id="3.30.70.100">
    <property type="match status" value="1"/>
</dbReference>
<dbReference type="CDD" id="cd00371">
    <property type="entry name" value="HMA"/>
    <property type="match status" value="1"/>
</dbReference>
<protein>
    <submittedName>
        <fullName evidence="1">Heavy-metal-associated domain-containing protein</fullName>
    </submittedName>
</protein>
<organism evidence="1 2">
    <name type="scientific">Sulfurovum xiamenensis</name>
    <dbReference type="NCBI Taxonomy" id="3019066"/>
    <lineage>
        <taxon>Bacteria</taxon>
        <taxon>Pseudomonadati</taxon>
        <taxon>Campylobacterota</taxon>
        <taxon>Epsilonproteobacteria</taxon>
        <taxon>Campylobacterales</taxon>
        <taxon>Sulfurovaceae</taxon>
        <taxon>Sulfurovum</taxon>
    </lineage>
</organism>
<keyword evidence="2" id="KW-1185">Reference proteome</keyword>
<reference evidence="1" key="1">
    <citation type="submission" date="2023-01" db="EMBL/GenBank/DDBJ databases">
        <title>Sulfurovum sp. XTW-4 genome assembly.</title>
        <authorList>
            <person name="Wang J."/>
        </authorList>
    </citation>
    <scope>NUCLEOTIDE SEQUENCE</scope>
    <source>
        <strain evidence="1">XTW-4</strain>
    </source>
</reference>